<comment type="subcellular location">
    <subcellularLocation>
        <location evidence="2">Membrane</location>
    </subcellularLocation>
</comment>
<evidence type="ECO:0000256" key="9">
    <source>
        <dbReference type="ARBA" id="ARBA00023002"/>
    </source>
</evidence>
<organism evidence="14 15">
    <name type="scientific">Marasmiellus scandens</name>
    <dbReference type="NCBI Taxonomy" id="2682957"/>
    <lineage>
        <taxon>Eukaryota</taxon>
        <taxon>Fungi</taxon>
        <taxon>Dikarya</taxon>
        <taxon>Basidiomycota</taxon>
        <taxon>Agaricomycotina</taxon>
        <taxon>Agaricomycetes</taxon>
        <taxon>Agaricomycetidae</taxon>
        <taxon>Agaricales</taxon>
        <taxon>Marasmiineae</taxon>
        <taxon>Omphalotaceae</taxon>
        <taxon>Marasmiellus</taxon>
    </lineage>
</organism>
<evidence type="ECO:0000256" key="8">
    <source>
        <dbReference type="ARBA" id="ARBA00022989"/>
    </source>
</evidence>
<dbReference type="InterPro" id="IPR002401">
    <property type="entry name" value="Cyt_P450_E_grp-I"/>
</dbReference>
<dbReference type="Gene3D" id="1.10.630.10">
    <property type="entry name" value="Cytochrome P450"/>
    <property type="match status" value="1"/>
</dbReference>
<keyword evidence="5 13" id="KW-0349">Heme</keyword>
<keyword evidence="12" id="KW-0472">Membrane</keyword>
<dbReference type="PANTHER" id="PTHR24305">
    <property type="entry name" value="CYTOCHROME P450"/>
    <property type="match status" value="1"/>
</dbReference>
<comment type="pathway">
    <text evidence="3">Secondary metabolite biosynthesis; terpenoid biosynthesis.</text>
</comment>
<evidence type="ECO:0000256" key="7">
    <source>
        <dbReference type="ARBA" id="ARBA00022723"/>
    </source>
</evidence>
<evidence type="ECO:0000256" key="1">
    <source>
        <dbReference type="ARBA" id="ARBA00001971"/>
    </source>
</evidence>
<evidence type="ECO:0000313" key="14">
    <source>
        <dbReference type="EMBL" id="KAK7466379.1"/>
    </source>
</evidence>
<dbReference type="PRINTS" id="PR00463">
    <property type="entry name" value="EP450I"/>
</dbReference>
<evidence type="ECO:0000256" key="12">
    <source>
        <dbReference type="ARBA" id="ARBA00023136"/>
    </source>
</evidence>
<dbReference type="PANTHER" id="PTHR24305:SF166">
    <property type="entry name" value="CYTOCHROME P450 12A4, MITOCHONDRIAL-RELATED"/>
    <property type="match status" value="1"/>
</dbReference>
<dbReference type="CDD" id="cd11069">
    <property type="entry name" value="CYP_FUM15-like"/>
    <property type="match status" value="1"/>
</dbReference>
<dbReference type="PRINTS" id="PR00385">
    <property type="entry name" value="P450"/>
</dbReference>
<keyword evidence="7 13" id="KW-0479">Metal-binding</keyword>
<accession>A0ABR1JWT7</accession>
<dbReference type="PROSITE" id="PS00086">
    <property type="entry name" value="CYTOCHROME_P450"/>
    <property type="match status" value="1"/>
</dbReference>
<evidence type="ECO:0000256" key="11">
    <source>
        <dbReference type="ARBA" id="ARBA00023033"/>
    </source>
</evidence>
<gene>
    <name evidence="14" type="ORF">VKT23_005102</name>
</gene>
<dbReference type="InterPro" id="IPR017972">
    <property type="entry name" value="Cyt_P450_CS"/>
</dbReference>
<protein>
    <recommendedName>
        <fullName evidence="16">Cytochrome P450</fullName>
    </recommendedName>
</protein>
<dbReference type="InterPro" id="IPR001128">
    <property type="entry name" value="Cyt_P450"/>
</dbReference>
<evidence type="ECO:0000256" key="5">
    <source>
        <dbReference type="ARBA" id="ARBA00022617"/>
    </source>
</evidence>
<evidence type="ECO:0000313" key="15">
    <source>
        <dbReference type="Proteomes" id="UP001498398"/>
    </source>
</evidence>
<evidence type="ECO:0000256" key="3">
    <source>
        <dbReference type="ARBA" id="ARBA00004721"/>
    </source>
</evidence>
<dbReference type="SUPFAM" id="SSF48264">
    <property type="entry name" value="Cytochrome P450"/>
    <property type="match status" value="1"/>
</dbReference>
<dbReference type="InterPro" id="IPR036396">
    <property type="entry name" value="Cyt_P450_sf"/>
</dbReference>
<comment type="similarity">
    <text evidence="4 13">Belongs to the cytochrome P450 family.</text>
</comment>
<evidence type="ECO:0000256" key="2">
    <source>
        <dbReference type="ARBA" id="ARBA00004370"/>
    </source>
</evidence>
<evidence type="ECO:0000256" key="4">
    <source>
        <dbReference type="ARBA" id="ARBA00010617"/>
    </source>
</evidence>
<comment type="cofactor">
    <cofactor evidence="1">
        <name>heme</name>
        <dbReference type="ChEBI" id="CHEBI:30413"/>
    </cofactor>
</comment>
<name>A0ABR1JWT7_9AGAR</name>
<evidence type="ECO:0000256" key="13">
    <source>
        <dbReference type="RuleBase" id="RU000461"/>
    </source>
</evidence>
<sequence length="487" mass="54939">MLLDEYGSIVRLDNKMGEHQLYSFDPQIMHYVLVKNTDAFERLGLQSSRLLFGNGLLSVTGDHHRKQKRSLNPVFSISHMREMLLVFYEVVDKLQQTLIGKVESGPQEIDMLAWMSRTALELIGQSGLGYSFDPMTSDATEHTYSKTIKNLIPALGRLTVLRFYVMRWGHKLGTPRFRRFLVDNIPMQSVKEVKNMVDYMWSLSEEIYESKKQALAAGNEAVTKQIGRGKDIMSILMKGNMSASEDKLDEKEVIAQMSTLIFAAMDTTSNALSRILNLLSTHPDVQEKLRQELLEARRMSEELSYDALVELPFLDAICRETLRLYPPVPQLARVTTRDTVIPLSKPIVGLDGTKITELALSKDTTVLLSFINSNRNPAIWGSDALEWKPERWLSPLPQAVIDAHLPGVYSHLMTFSAGIRSCIGFKFSQLEMKAVLFTLVSTFKFAPVKDKEISWSTSGITAPFVDGDTTHPRMPLIVSLADQSRDS</sequence>
<keyword evidence="15" id="KW-1185">Reference proteome</keyword>
<dbReference type="InterPro" id="IPR050121">
    <property type="entry name" value="Cytochrome_P450_monoxygenase"/>
</dbReference>
<keyword evidence="10 13" id="KW-0408">Iron</keyword>
<evidence type="ECO:0000256" key="10">
    <source>
        <dbReference type="ARBA" id="ARBA00023004"/>
    </source>
</evidence>
<dbReference type="Pfam" id="PF00067">
    <property type="entry name" value="p450"/>
    <property type="match status" value="1"/>
</dbReference>
<keyword evidence="9 13" id="KW-0560">Oxidoreductase</keyword>
<dbReference type="EMBL" id="JBANRG010000005">
    <property type="protein sequence ID" value="KAK7466379.1"/>
    <property type="molecule type" value="Genomic_DNA"/>
</dbReference>
<proteinExistence type="inferred from homology"/>
<keyword evidence="6" id="KW-0812">Transmembrane</keyword>
<keyword evidence="8" id="KW-1133">Transmembrane helix</keyword>
<evidence type="ECO:0008006" key="16">
    <source>
        <dbReference type="Google" id="ProtNLM"/>
    </source>
</evidence>
<keyword evidence="11 13" id="KW-0503">Monooxygenase</keyword>
<evidence type="ECO:0000256" key="6">
    <source>
        <dbReference type="ARBA" id="ARBA00022692"/>
    </source>
</evidence>
<comment type="caution">
    <text evidence="14">The sequence shown here is derived from an EMBL/GenBank/DDBJ whole genome shotgun (WGS) entry which is preliminary data.</text>
</comment>
<reference evidence="14 15" key="1">
    <citation type="submission" date="2024-01" db="EMBL/GenBank/DDBJ databases">
        <title>A draft genome for the cacao thread blight pathogen Marasmiellus scandens.</title>
        <authorList>
            <person name="Baruah I.K."/>
            <person name="Leung J."/>
            <person name="Bukari Y."/>
            <person name="Amoako-Attah I."/>
            <person name="Meinhardt L.W."/>
            <person name="Bailey B.A."/>
            <person name="Cohen S.P."/>
        </authorList>
    </citation>
    <scope>NUCLEOTIDE SEQUENCE [LARGE SCALE GENOMIC DNA]</scope>
    <source>
        <strain evidence="14 15">GH-19</strain>
    </source>
</reference>
<dbReference type="Proteomes" id="UP001498398">
    <property type="component" value="Unassembled WGS sequence"/>
</dbReference>